<sequence length="63" mass="6763">MLRETKLHNGGAMMVRNGVEVAMLADASEIGDSPMMRAMSSEVVDIDTLDSLVAIASYETCLD</sequence>
<comment type="caution">
    <text evidence="1">The sequence shown here is derived from an EMBL/GenBank/DDBJ whole genome shotgun (WGS) entry which is preliminary data.</text>
</comment>
<dbReference type="AlphaFoldDB" id="A0A178LH56"/>
<evidence type="ECO:0000313" key="2">
    <source>
        <dbReference type="Proteomes" id="UP000078396"/>
    </source>
</evidence>
<protein>
    <submittedName>
        <fullName evidence="1">Uncharacterized protein</fullName>
    </submittedName>
</protein>
<organism evidence="1 2">
    <name type="scientific">Mycolicibacterium iranicum</name>
    <name type="common">Mycobacterium iranicum</name>
    <dbReference type="NCBI Taxonomy" id="912594"/>
    <lineage>
        <taxon>Bacteria</taxon>
        <taxon>Bacillati</taxon>
        <taxon>Actinomycetota</taxon>
        <taxon>Actinomycetes</taxon>
        <taxon>Mycobacteriales</taxon>
        <taxon>Mycobacteriaceae</taxon>
        <taxon>Mycolicibacterium</taxon>
    </lineage>
</organism>
<gene>
    <name evidence="1" type="ORF">A4X20_29740</name>
</gene>
<dbReference type="Proteomes" id="UP000078396">
    <property type="component" value="Unassembled WGS sequence"/>
</dbReference>
<reference evidence="1 2" key="1">
    <citation type="submission" date="2016-04" db="EMBL/GenBank/DDBJ databases">
        <title>Draft Genome Sequences of Staphylococcus capitis Strain H36, S. capitis Strain H65, S. cohnii Strain H62, S. hominis Strain H69, Mycobacterium iranicum Strain H39, Plantibacter sp. Strain H53, Pseudomonas oryzihabitans Strain H72, and Microbacterium sp. Strain H83, isolated from residential settings.</title>
        <authorList>
            <person name="Lymperopoulou D."/>
            <person name="Adams R.I."/>
            <person name="Lindow S."/>
            <person name="Coil D.A."/>
            <person name="Jospin G."/>
            <person name="Eisen J.A."/>
        </authorList>
    </citation>
    <scope>NUCLEOTIDE SEQUENCE [LARGE SCALE GENOMIC DNA]</scope>
    <source>
        <strain evidence="1 2">H39</strain>
    </source>
</reference>
<accession>A0A178LH56</accession>
<dbReference type="eggNOG" id="ENOG5031THP">
    <property type="taxonomic scope" value="Bacteria"/>
</dbReference>
<name>A0A178LH56_MYCIR</name>
<evidence type="ECO:0000313" key="1">
    <source>
        <dbReference type="EMBL" id="OAN29681.1"/>
    </source>
</evidence>
<dbReference type="EMBL" id="LWCS01000066">
    <property type="protein sequence ID" value="OAN29681.1"/>
    <property type="molecule type" value="Genomic_DNA"/>
</dbReference>
<proteinExistence type="predicted"/>